<dbReference type="Proteomes" id="UP001174936">
    <property type="component" value="Unassembled WGS sequence"/>
</dbReference>
<reference evidence="3" key="1">
    <citation type="submission" date="2023-06" db="EMBL/GenBank/DDBJ databases">
        <title>Genome-scale phylogeny and comparative genomics of the fungal order Sordariales.</title>
        <authorList>
            <consortium name="Lawrence Berkeley National Laboratory"/>
            <person name="Hensen N."/>
            <person name="Bonometti L."/>
            <person name="Westerberg I."/>
            <person name="Brannstrom I.O."/>
            <person name="Guillou S."/>
            <person name="Cros-Aarteil S."/>
            <person name="Calhoun S."/>
            <person name="Haridas S."/>
            <person name="Kuo A."/>
            <person name="Mondo S."/>
            <person name="Pangilinan J."/>
            <person name="Riley R."/>
            <person name="Labutti K."/>
            <person name="Andreopoulos B."/>
            <person name="Lipzen A."/>
            <person name="Chen C."/>
            <person name="Yanf M."/>
            <person name="Daum C."/>
            <person name="Ng V."/>
            <person name="Clum A."/>
            <person name="Steindorff A."/>
            <person name="Ohm R."/>
            <person name="Martin F."/>
            <person name="Silar P."/>
            <person name="Natvig D."/>
            <person name="Lalanne C."/>
            <person name="Gautier V."/>
            <person name="Ament-Velasquez S.L."/>
            <person name="Kruys A."/>
            <person name="Hutchinson M.I."/>
            <person name="Powell A.J."/>
            <person name="Barry K."/>
            <person name="Miller A.N."/>
            <person name="Grigoriev I.V."/>
            <person name="Debuchy R."/>
            <person name="Gladieux P."/>
            <person name="Thoren M.H."/>
            <person name="Johannesson H."/>
        </authorList>
    </citation>
    <scope>NUCLEOTIDE SEQUENCE</scope>
    <source>
        <strain evidence="3">SMH2532-1</strain>
    </source>
</reference>
<accession>A0AA39Y4Y3</accession>
<name>A0AA39Y4Y3_9PEZI</name>
<feature type="compositionally biased region" description="Basic and acidic residues" evidence="1">
    <location>
        <begin position="227"/>
        <end position="236"/>
    </location>
</feature>
<evidence type="ECO:0000313" key="3">
    <source>
        <dbReference type="EMBL" id="KAK0646111.1"/>
    </source>
</evidence>
<organism evidence="3 4">
    <name type="scientific">Cercophora newfieldiana</name>
    <dbReference type="NCBI Taxonomy" id="92897"/>
    <lineage>
        <taxon>Eukaryota</taxon>
        <taxon>Fungi</taxon>
        <taxon>Dikarya</taxon>
        <taxon>Ascomycota</taxon>
        <taxon>Pezizomycotina</taxon>
        <taxon>Sordariomycetes</taxon>
        <taxon>Sordariomycetidae</taxon>
        <taxon>Sordariales</taxon>
        <taxon>Lasiosphaeriaceae</taxon>
        <taxon>Cercophora</taxon>
    </lineage>
</organism>
<feature type="transmembrane region" description="Helical" evidence="2">
    <location>
        <begin position="320"/>
        <end position="341"/>
    </location>
</feature>
<protein>
    <submittedName>
        <fullName evidence="3">Uncharacterized protein</fullName>
    </submittedName>
</protein>
<sequence length="353" mass="40165">MIYSKMVEDGIVAAKKHYKWDRIPRDWYQKYHLERSILFRMALYHPDKAVEARQMESKGRPYELSRCVKTCCKKYSDSGHMRETFDMNAALKGAKIAAKFAGREHPTRRDVETRILASLAAGWLMIRVRDYYELMGMKQDMIDRETAATFAAVEFLLKPPGEVVEQDFLAWYRAVFERVNGSQDFSNNIHHEGKDAEGIEAAGTRIEDNEGIEGDTEDLEDGGALIKESEDNRTTEAEVEGAPIKDAEDDPEDSQDGGALIEDEEPQDETTETGREGDGEAPIQDNVEIVEEDTVEEDEVEEDEGPPPWYHQPRGLPRGFLFQLFGNILGAVIFLTVWFFFSSSAEDGRWMKA</sequence>
<comment type="caution">
    <text evidence="3">The sequence shown here is derived from an EMBL/GenBank/DDBJ whole genome shotgun (WGS) entry which is preliminary data.</text>
</comment>
<keyword evidence="2" id="KW-0812">Transmembrane</keyword>
<dbReference type="AlphaFoldDB" id="A0AA39Y4Y3"/>
<feature type="region of interest" description="Disordered" evidence="1">
    <location>
        <begin position="226"/>
        <end position="310"/>
    </location>
</feature>
<dbReference type="EMBL" id="JAULSV010000004">
    <property type="protein sequence ID" value="KAK0646111.1"/>
    <property type="molecule type" value="Genomic_DNA"/>
</dbReference>
<keyword evidence="2" id="KW-1133">Transmembrane helix</keyword>
<keyword evidence="4" id="KW-1185">Reference proteome</keyword>
<keyword evidence="2" id="KW-0472">Membrane</keyword>
<evidence type="ECO:0000256" key="1">
    <source>
        <dbReference type="SAM" id="MobiDB-lite"/>
    </source>
</evidence>
<gene>
    <name evidence="3" type="ORF">B0T16DRAFT_493137</name>
</gene>
<evidence type="ECO:0000256" key="2">
    <source>
        <dbReference type="SAM" id="Phobius"/>
    </source>
</evidence>
<evidence type="ECO:0000313" key="4">
    <source>
        <dbReference type="Proteomes" id="UP001174936"/>
    </source>
</evidence>
<proteinExistence type="predicted"/>
<feature type="compositionally biased region" description="Acidic residues" evidence="1">
    <location>
        <begin position="247"/>
        <end position="271"/>
    </location>
</feature>
<feature type="compositionally biased region" description="Acidic residues" evidence="1">
    <location>
        <begin position="288"/>
        <end position="305"/>
    </location>
</feature>